<dbReference type="RefSeq" id="WP_307248291.1">
    <property type="nucleotide sequence ID" value="NZ_JAUSQZ010000001.1"/>
</dbReference>
<comment type="caution">
    <text evidence="2">The sequence shown here is derived from an EMBL/GenBank/DDBJ whole genome shotgun (WGS) entry which is preliminary data.</text>
</comment>
<reference evidence="2 3" key="1">
    <citation type="submission" date="2023-07" db="EMBL/GenBank/DDBJ databases">
        <title>Sequencing the genomes of 1000 actinobacteria strains.</title>
        <authorList>
            <person name="Klenk H.-P."/>
        </authorList>
    </citation>
    <scope>NUCLEOTIDE SEQUENCE [LARGE SCALE GENOMIC DNA]</scope>
    <source>
        <strain evidence="2 3">DSM 44388</strain>
    </source>
</reference>
<proteinExistence type="predicted"/>
<keyword evidence="2" id="KW-0560">Oxidoreductase</keyword>
<dbReference type="Gene3D" id="3.30.70.100">
    <property type="match status" value="1"/>
</dbReference>
<dbReference type="SUPFAM" id="SSF54909">
    <property type="entry name" value="Dimeric alpha+beta barrel"/>
    <property type="match status" value="1"/>
</dbReference>
<evidence type="ECO:0000313" key="2">
    <source>
        <dbReference type="EMBL" id="MDP9829780.1"/>
    </source>
</evidence>
<dbReference type="InterPro" id="IPR007138">
    <property type="entry name" value="ABM_dom"/>
</dbReference>
<dbReference type="GO" id="GO:0004497">
    <property type="term" value="F:monooxygenase activity"/>
    <property type="evidence" value="ECO:0007669"/>
    <property type="project" value="UniProtKB-KW"/>
</dbReference>
<accession>A0ABT9PAR8</accession>
<name>A0ABT9PAR8_9ACTN</name>
<dbReference type="InterPro" id="IPR011008">
    <property type="entry name" value="Dimeric_a/b-barrel"/>
</dbReference>
<feature type="domain" description="ABM" evidence="1">
    <location>
        <begin position="2"/>
        <end position="91"/>
    </location>
</feature>
<dbReference type="PROSITE" id="PS51725">
    <property type="entry name" value="ABM"/>
    <property type="match status" value="1"/>
</dbReference>
<dbReference type="EMBL" id="JAUSQZ010000001">
    <property type="protein sequence ID" value="MDP9829780.1"/>
    <property type="molecule type" value="Genomic_DNA"/>
</dbReference>
<dbReference type="Pfam" id="PF03992">
    <property type="entry name" value="ABM"/>
    <property type="match status" value="1"/>
</dbReference>
<protein>
    <submittedName>
        <fullName evidence="2">Quinol monooxygenase YgiN</fullName>
    </submittedName>
</protein>
<keyword evidence="2" id="KW-0503">Monooxygenase</keyword>
<evidence type="ECO:0000313" key="3">
    <source>
        <dbReference type="Proteomes" id="UP001235712"/>
    </source>
</evidence>
<gene>
    <name evidence="2" type="ORF">J2S57_005529</name>
</gene>
<organism evidence="2 3">
    <name type="scientific">Kineosporia succinea</name>
    <dbReference type="NCBI Taxonomy" id="84632"/>
    <lineage>
        <taxon>Bacteria</taxon>
        <taxon>Bacillati</taxon>
        <taxon>Actinomycetota</taxon>
        <taxon>Actinomycetes</taxon>
        <taxon>Kineosporiales</taxon>
        <taxon>Kineosporiaceae</taxon>
        <taxon>Kineosporia</taxon>
    </lineage>
</organism>
<sequence>MRIVHGGISVTPERVAEVTAEGATFQKLCAQEDGCVEYQLSWKLGEDENLRLLEIWDTADDHETHKLQPHTVAWTAFISGAAAAPPGFTQYDV</sequence>
<evidence type="ECO:0000259" key="1">
    <source>
        <dbReference type="PROSITE" id="PS51725"/>
    </source>
</evidence>
<dbReference type="Proteomes" id="UP001235712">
    <property type="component" value="Unassembled WGS sequence"/>
</dbReference>
<keyword evidence="3" id="KW-1185">Reference proteome</keyword>